<keyword evidence="4 5" id="KW-0472">Membrane</keyword>
<dbReference type="Pfam" id="PF01124">
    <property type="entry name" value="MAPEG"/>
    <property type="match status" value="1"/>
</dbReference>
<dbReference type="PANTHER" id="PTHR35371">
    <property type="entry name" value="INNER MEMBRANE PROTEIN"/>
    <property type="match status" value="1"/>
</dbReference>
<dbReference type="PANTHER" id="PTHR35371:SF1">
    <property type="entry name" value="BLR7753 PROTEIN"/>
    <property type="match status" value="1"/>
</dbReference>
<reference evidence="7 8" key="1">
    <citation type="submission" date="2017-03" db="EMBL/GenBank/DDBJ databases">
        <title>Genomes of endolithic fungi from Antarctica.</title>
        <authorList>
            <person name="Coleine C."/>
            <person name="Masonjones S."/>
            <person name="Stajich J.E."/>
        </authorList>
    </citation>
    <scope>NUCLEOTIDE SEQUENCE [LARGE SCALE GENOMIC DNA]</scope>
    <source>
        <strain evidence="7 8">CCFEE 5311</strain>
    </source>
</reference>
<organism evidence="7 8">
    <name type="scientific">Friedmanniomyces endolithicus</name>
    <dbReference type="NCBI Taxonomy" id="329885"/>
    <lineage>
        <taxon>Eukaryota</taxon>
        <taxon>Fungi</taxon>
        <taxon>Dikarya</taxon>
        <taxon>Ascomycota</taxon>
        <taxon>Pezizomycotina</taxon>
        <taxon>Dothideomycetes</taxon>
        <taxon>Dothideomycetidae</taxon>
        <taxon>Mycosphaerellales</taxon>
        <taxon>Teratosphaeriaceae</taxon>
        <taxon>Friedmanniomyces</taxon>
    </lineage>
</organism>
<dbReference type="AlphaFoldDB" id="A0A4U0V2L5"/>
<dbReference type="InterPro" id="IPR001129">
    <property type="entry name" value="Membr-assoc_MAPEG"/>
</dbReference>
<evidence type="ECO:0000256" key="1">
    <source>
        <dbReference type="ARBA" id="ARBA00004370"/>
    </source>
</evidence>
<evidence type="ECO:0000313" key="8">
    <source>
        <dbReference type="Proteomes" id="UP000310066"/>
    </source>
</evidence>
<gene>
    <name evidence="7" type="ORF">B0A54_07445</name>
    <name evidence="6" type="ORF">LTR91_022329</name>
</gene>
<feature type="transmembrane region" description="Helical" evidence="5">
    <location>
        <begin position="165"/>
        <end position="182"/>
    </location>
</feature>
<accession>A0A4U0V2L5</accession>
<keyword evidence="2 5" id="KW-0812">Transmembrane</keyword>
<keyword evidence="3 5" id="KW-1133">Transmembrane helix</keyword>
<dbReference type="SUPFAM" id="SSF161084">
    <property type="entry name" value="MAPEG domain-like"/>
    <property type="match status" value="1"/>
</dbReference>
<dbReference type="Proteomes" id="UP001175353">
    <property type="component" value="Unassembled WGS sequence"/>
</dbReference>
<dbReference type="EMBL" id="NAJP01000022">
    <property type="protein sequence ID" value="TKA42603.1"/>
    <property type="molecule type" value="Genomic_DNA"/>
</dbReference>
<comment type="caution">
    <text evidence="7">The sequence shown here is derived from an EMBL/GenBank/DDBJ whole genome shotgun (WGS) entry which is preliminary data.</text>
</comment>
<proteinExistence type="predicted"/>
<feature type="transmembrane region" description="Helical" evidence="5">
    <location>
        <begin position="29"/>
        <end position="49"/>
    </location>
</feature>
<dbReference type="Gene3D" id="1.20.120.550">
    <property type="entry name" value="Membrane associated eicosanoid/glutathione metabolism-like domain"/>
    <property type="match status" value="1"/>
</dbReference>
<reference evidence="6" key="2">
    <citation type="submission" date="2023-06" db="EMBL/GenBank/DDBJ databases">
        <title>Black Yeasts Isolated from many extreme environments.</title>
        <authorList>
            <person name="Coleine C."/>
            <person name="Stajich J.E."/>
            <person name="Selbmann L."/>
        </authorList>
    </citation>
    <scope>NUCLEOTIDE SEQUENCE</scope>
    <source>
        <strain evidence="6">CCFEE 5200</strain>
    </source>
</reference>
<sequence>MPSNEDKIREKKDTFIQKLKEDGVVNPQGFALVGFGAIFLAAVPLTTWITQPSSLLEKAVTTVCRSIAFLSSAGSTTTLPPTGRIAALSTLYITLTYALSGAASAAASEAGTEGGRDNAHPRAQVAELRGLPLRMHSAHYNLLEMFGGYGLVAALAQAMAPGDGVLVNLLGLHVICKCFVYYPAYVMNFGVARTVAHVLATASVINVGLRLARRGTGLVL</sequence>
<evidence type="ECO:0000313" key="9">
    <source>
        <dbReference type="Proteomes" id="UP001175353"/>
    </source>
</evidence>
<evidence type="ECO:0000256" key="5">
    <source>
        <dbReference type="SAM" id="Phobius"/>
    </source>
</evidence>
<dbReference type="Proteomes" id="UP000310066">
    <property type="component" value="Unassembled WGS sequence"/>
</dbReference>
<protein>
    <submittedName>
        <fullName evidence="7">Uncharacterized protein</fullName>
    </submittedName>
</protein>
<evidence type="ECO:0000313" key="6">
    <source>
        <dbReference type="EMBL" id="KAK0956523.1"/>
    </source>
</evidence>
<evidence type="ECO:0000256" key="3">
    <source>
        <dbReference type="ARBA" id="ARBA00022989"/>
    </source>
</evidence>
<evidence type="ECO:0000256" key="4">
    <source>
        <dbReference type="ARBA" id="ARBA00023136"/>
    </source>
</evidence>
<feature type="transmembrane region" description="Helical" evidence="5">
    <location>
        <begin position="138"/>
        <end position="159"/>
    </location>
</feature>
<comment type="subcellular location">
    <subcellularLocation>
        <location evidence="1">Membrane</location>
    </subcellularLocation>
</comment>
<dbReference type="EMBL" id="JAUJLE010000434">
    <property type="protein sequence ID" value="KAK0956523.1"/>
    <property type="molecule type" value="Genomic_DNA"/>
</dbReference>
<evidence type="ECO:0000313" key="7">
    <source>
        <dbReference type="EMBL" id="TKA42603.1"/>
    </source>
</evidence>
<dbReference type="GO" id="GO:0016020">
    <property type="term" value="C:membrane"/>
    <property type="evidence" value="ECO:0007669"/>
    <property type="project" value="UniProtKB-SubCell"/>
</dbReference>
<name>A0A4U0V2L5_9PEZI</name>
<dbReference type="OrthoDB" id="2421200at2759"/>
<evidence type="ECO:0000256" key="2">
    <source>
        <dbReference type="ARBA" id="ARBA00022692"/>
    </source>
</evidence>
<keyword evidence="9" id="KW-1185">Reference proteome</keyword>
<dbReference type="InterPro" id="IPR023352">
    <property type="entry name" value="MAPEG-like_dom_sf"/>
</dbReference>